<evidence type="ECO:0000313" key="2">
    <source>
        <dbReference type="EMBL" id="KAL0569695.1"/>
    </source>
</evidence>
<gene>
    <name evidence="2" type="ORF">V5O48_012268</name>
</gene>
<feature type="compositionally biased region" description="Basic and acidic residues" evidence="1">
    <location>
        <begin position="242"/>
        <end position="255"/>
    </location>
</feature>
<feature type="compositionally biased region" description="Basic and acidic residues" evidence="1">
    <location>
        <begin position="28"/>
        <end position="37"/>
    </location>
</feature>
<evidence type="ECO:0000256" key="1">
    <source>
        <dbReference type="SAM" id="MobiDB-lite"/>
    </source>
</evidence>
<evidence type="ECO:0008006" key="4">
    <source>
        <dbReference type="Google" id="ProtNLM"/>
    </source>
</evidence>
<proteinExistence type="predicted"/>
<name>A0ABR3F392_9AGAR</name>
<sequence length="339" mass="38737">MSSSSPKPPKPQRKWLLQLYADYQAENPDGHPLDHPLLHSFVFPPDLPPSDPPSPSSNSLDNDDDQALPPTFPSSNSPPPVTDFVEDNEPQVDSDNDDLFTDNERQLTHNLDSLEYNEPQAIQDFDNLFQDSDDLPEDNKLQPDGDSVGVHSIANAPGDLTASSASEQPQLGRGGEPDAGISAFHLAHVHRDGLGEYDAGDHLKNLINCPLVAVGPASSADRKDTGPRPPKYRKGPKTSQKQTDEQLALKRERQRQNSRKYYVQHRVQIKERLRDRKERCEREPDKDEVTQAELDEIRRAKQREYSRRYRERNKEFVNIRERVRRREREFERTVARAEI</sequence>
<keyword evidence="3" id="KW-1185">Reference proteome</keyword>
<dbReference type="EMBL" id="JBAHYK010001068">
    <property type="protein sequence ID" value="KAL0569695.1"/>
    <property type="molecule type" value="Genomic_DNA"/>
</dbReference>
<accession>A0ABR3F392</accession>
<feature type="region of interest" description="Disordered" evidence="1">
    <location>
        <begin position="216"/>
        <end position="262"/>
    </location>
</feature>
<reference evidence="2 3" key="1">
    <citation type="submission" date="2024-02" db="EMBL/GenBank/DDBJ databases">
        <title>A draft genome for the cacao thread blight pathogen Marasmius crinis-equi.</title>
        <authorList>
            <person name="Cohen S.P."/>
            <person name="Baruah I.K."/>
            <person name="Amoako-Attah I."/>
            <person name="Bukari Y."/>
            <person name="Meinhardt L.W."/>
            <person name="Bailey B.A."/>
        </authorList>
    </citation>
    <scope>NUCLEOTIDE SEQUENCE [LARGE SCALE GENOMIC DNA]</scope>
    <source>
        <strain evidence="2 3">GH-76</strain>
    </source>
</reference>
<feature type="compositionally biased region" description="Pro residues" evidence="1">
    <location>
        <begin position="45"/>
        <end position="55"/>
    </location>
</feature>
<feature type="compositionally biased region" description="Acidic residues" evidence="1">
    <location>
        <begin position="84"/>
        <end position="101"/>
    </location>
</feature>
<feature type="region of interest" description="Disordered" evidence="1">
    <location>
        <begin position="25"/>
        <end position="180"/>
    </location>
</feature>
<organism evidence="2 3">
    <name type="scientific">Marasmius crinis-equi</name>
    <dbReference type="NCBI Taxonomy" id="585013"/>
    <lineage>
        <taxon>Eukaryota</taxon>
        <taxon>Fungi</taxon>
        <taxon>Dikarya</taxon>
        <taxon>Basidiomycota</taxon>
        <taxon>Agaricomycotina</taxon>
        <taxon>Agaricomycetes</taxon>
        <taxon>Agaricomycetidae</taxon>
        <taxon>Agaricales</taxon>
        <taxon>Marasmiineae</taxon>
        <taxon>Marasmiaceae</taxon>
        <taxon>Marasmius</taxon>
    </lineage>
</organism>
<feature type="compositionally biased region" description="Pro residues" evidence="1">
    <location>
        <begin position="70"/>
        <end position="81"/>
    </location>
</feature>
<comment type="caution">
    <text evidence="2">The sequence shown here is derived from an EMBL/GenBank/DDBJ whole genome shotgun (WGS) entry which is preliminary data.</text>
</comment>
<dbReference type="Proteomes" id="UP001465976">
    <property type="component" value="Unassembled WGS sequence"/>
</dbReference>
<evidence type="ECO:0000313" key="3">
    <source>
        <dbReference type="Proteomes" id="UP001465976"/>
    </source>
</evidence>
<protein>
    <recommendedName>
        <fullName evidence="4">BZIP domain-containing protein</fullName>
    </recommendedName>
</protein>